<evidence type="ECO:0000256" key="5">
    <source>
        <dbReference type="RuleBase" id="RU003690"/>
    </source>
</evidence>
<evidence type="ECO:0000256" key="3">
    <source>
        <dbReference type="ARBA" id="ARBA00023295"/>
    </source>
</evidence>
<dbReference type="NCBIfam" id="NF041004">
    <property type="entry name" value="Beta_gal_BgaS"/>
    <property type="match status" value="1"/>
</dbReference>
<evidence type="ECO:0000313" key="10">
    <source>
        <dbReference type="Proteomes" id="UP000077096"/>
    </source>
</evidence>
<accession>A0A172T463</accession>
<dbReference type="Proteomes" id="UP000077096">
    <property type="component" value="Chromosome"/>
</dbReference>
<evidence type="ECO:0000256" key="2">
    <source>
        <dbReference type="ARBA" id="ARBA00022801"/>
    </source>
</evidence>
<dbReference type="GO" id="GO:0008422">
    <property type="term" value="F:beta-glucosidase activity"/>
    <property type="evidence" value="ECO:0007669"/>
    <property type="project" value="TreeGrafter"/>
</dbReference>
<evidence type="ECO:0000256" key="4">
    <source>
        <dbReference type="PROSITE-ProRule" id="PRU10055"/>
    </source>
</evidence>
<sequence>MFPKSFMFGASLSGFQFEMGNPNEVKELDTQTDWFVWVRDLENLLNGIVSGDLPENGAWYWRNYEKIHQLAVDFGMDTLRIGIEWSRIFPSSTKEIPFGEGMLEKLDEIANKEAVEHYRRIMEDMKAKGLKVFVNLNHFTLPLWIHDPLAVRKGKPTDKLGWVSDNTPKEFAKYAEYIAWKFSNIVDYWSSMNEPHVVAQLGYFQIMAGFPPSYFSPEWYIKSLKNQAMAHNLAYDAIKKHSDKPVGVIYSFTWFDTVEPNDKGIFENAMWLANWNYMDQVKDKTDYIGVNYYTRSVIDKLPTPIKFQDFELNWYTVRGFGYACPEGGLALSGRPASEFGWEIYPEGLYYLLKAIHERYNKPLIVTENGIADEKDKYRSQVIISHLYAVEKAMNEGVDVRGYLHWSIVDNYEWAKGYSKRFGLAYTDLEKKTYIPRPSMYVFREIARTRSIDQFKGYDPYNLMKF</sequence>
<name>A0A172T463_FERPE</name>
<dbReference type="EMBL" id="DTBH01000097">
    <property type="protein sequence ID" value="HGQ77128.1"/>
    <property type="molecule type" value="Genomic_DNA"/>
</dbReference>
<dbReference type="InterPro" id="IPR053427">
    <property type="entry name" value="Beta-galactosidase"/>
</dbReference>
<reference evidence="7 10" key="1">
    <citation type="submission" date="2014-08" db="EMBL/GenBank/DDBJ databases">
        <title>Fervidobacterium pennivorans DYC genome.</title>
        <authorList>
            <person name="Wushke S."/>
        </authorList>
    </citation>
    <scope>NUCLEOTIDE SEQUENCE [LARGE SCALE GENOMIC DNA]</scope>
    <source>
        <strain evidence="7 10">DYC</strain>
    </source>
</reference>
<dbReference type="GO" id="GO:0005975">
    <property type="term" value="P:carbohydrate metabolic process"/>
    <property type="evidence" value="ECO:0007669"/>
    <property type="project" value="InterPro"/>
</dbReference>
<dbReference type="Pfam" id="PF00232">
    <property type="entry name" value="Glyco_hydro_1"/>
    <property type="match status" value="2"/>
</dbReference>
<dbReference type="PROSITE" id="PS00572">
    <property type="entry name" value="GLYCOSYL_HYDROL_F1_1"/>
    <property type="match status" value="1"/>
</dbReference>
<dbReference type="PROSITE" id="PS00653">
    <property type="entry name" value="GLYCOSYL_HYDROL_F1_2"/>
    <property type="match status" value="1"/>
</dbReference>
<evidence type="ECO:0000313" key="8">
    <source>
        <dbReference type="EMBL" id="HGQ77128.1"/>
    </source>
</evidence>
<evidence type="ECO:0000256" key="6">
    <source>
        <dbReference type="RuleBase" id="RU004468"/>
    </source>
</evidence>
<dbReference type="InterPro" id="IPR017853">
    <property type="entry name" value="GH"/>
</dbReference>
<evidence type="ECO:0000313" key="9">
    <source>
        <dbReference type="EMBL" id="HGU42086.1"/>
    </source>
</evidence>
<dbReference type="InterPro" id="IPR018120">
    <property type="entry name" value="Glyco_hydro_1_AS"/>
</dbReference>
<dbReference type="PANTHER" id="PTHR10353:SF209">
    <property type="entry name" value="GALACTOLIPID GALACTOSYLTRANSFERASE SFR2, CHLOROPLASTIC"/>
    <property type="match status" value="1"/>
</dbReference>
<gene>
    <name evidence="9" type="ORF">ENT72_04100</name>
    <name evidence="8" type="ORF">ENU12_04300</name>
    <name evidence="7" type="ORF">JM64_06430</name>
</gene>
<dbReference type="KEGG" id="fng:JM64_06430"/>
<protein>
    <submittedName>
        <fullName evidence="7">Beta-galactosidase</fullName>
    </submittedName>
    <submittedName>
        <fullName evidence="8">Glycoside hydrolase family 1 protein</fullName>
    </submittedName>
</protein>
<dbReference type="EMBL" id="DSZT01000128">
    <property type="protein sequence ID" value="HGU42086.1"/>
    <property type="molecule type" value="Genomic_DNA"/>
</dbReference>
<comment type="similarity">
    <text evidence="1 5">Belongs to the glycosyl hydrolase 1 family.</text>
</comment>
<dbReference type="SUPFAM" id="SSF51445">
    <property type="entry name" value="(Trans)glycosidases"/>
    <property type="match status" value="1"/>
</dbReference>
<reference evidence="8" key="2">
    <citation type="journal article" date="2020" name="mSystems">
        <title>Genome- and Community-Level Interaction Insights into Carbon Utilization and Element Cycling Functions of Hydrothermarchaeota in Hydrothermal Sediment.</title>
        <authorList>
            <person name="Zhou Z."/>
            <person name="Liu Y."/>
            <person name="Xu W."/>
            <person name="Pan J."/>
            <person name="Luo Z.H."/>
            <person name="Li M."/>
        </authorList>
    </citation>
    <scope>NUCLEOTIDE SEQUENCE [LARGE SCALE GENOMIC DNA]</scope>
    <source>
        <strain evidence="9">SpSt-604</strain>
        <strain evidence="8">SpSt-640</strain>
    </source>
</reference>
<dbReference type="PANTHER" id="PTHR10353">
    <property type="entry name" value="GLYCOSYL HYDROLASE"/>
    <property type="match status" value="1"/>
</dbReference>
<organism evidence="7 10">
    <name type="scientific">Fervidobacterium pennivorans</name>
    <dbReference type="NCBI Taxonomy" id="93466"/>
    <lineage>
        <taxon>Bacteria</taxon>
        <taxon>Thermotogati</taxon>
        <taxon>Thermotogota</taxon>
        <taxon>Thermotogae</taxon>
        <taxon>Thermotogales</taxon>
        <taxon>Fervidobacteriaceae</taxon>
        <taxon>Fervidobacterium</taxon>
    </lineage>
</organism>
<evidence type="ECO:0000256" key="1">
    <source>
        <dbReference type="ARBA" id="ARBA00010838"/>
    </source>
</evidence>
<dbReference type="InterPro" id="IPR033132">
    <property type="entry name" value="GH_1_N_CS"/>
</dbReference>
<feature type="active site" description="Nucleophile" evidence="4">
    <location>
        <position position="367"/>
    </location>
</feature>
<dbReference type="PATRIC" id="fig|93466.3.peg.1367"/>
<dbReference type="PRINTS" id="PR00131">
    <property type="entry name" value="GLHYDRLASE1"/>
</dbReference>
<dbReference type="EMBL" id="CP011393">
    <property type="protein sequence ID" value="ANE41633.1"/>
    <property type="molecule type" value="Genomic_DNA"/>
</dbReference>
<keyword evidence="2 6" id="KW-0378">Hydrolase</keyword>
<dbReference type="OrthoDB" id="2339329at2"/>
<evidence type="ECO:0000313" key="7">
    <source>
        <dbReference type="EMBL" id="ANE41633.1"/>
    </source>
</evidence>
<proteinExistence type="inferred from homology"/>
<dbReference type="InterPro" id="IPR001360">
    <property type="entry name" value="Glyco_hydro_1"/>
</dbReference>
<dbReference type="Gene3D" id="3.20.20.80">
    <property type="entry name" value="Glycosidases"/>
    <property type="match status" value="1"/>
</dbReference>
<dbReference type="AlphaFoldDB" id="A0A172T463"/>
<keyword evidence="3 6" id="KW-0326">Glycosidase</keyword>